<feature type="transmembrane region" description="Helical" evidence="6">
    <location>
        <begin position="375"/>
        <end position="400"/>
    </location>
</feature>
<keyword evidence="2" id="KW-1003">Cell membrane</keyword>
<evidence type="ECO:0000313" key="8">
    <source>
        <dbReference type="EMBL" id="AEI82913.1"/>
    </source>
</evidence>
<evidence type="ECO:0000259" key="7">
    <source>
        <dbReference type="PROSITE" id="PS50156"/>
    </source>
</evidence>
<dbReference type="Proteomes" id="UP000006798">
    <property type="component" value="Plasmid pBB2"/>
</dbReference>
<evidence type="ECO:0000256" key="2">
    <source>
        <dbReference type="ARBA" id="ARBA00022475"/>
    </source>
</evidence>
<evidence type="ECO:0000256" key="3">
    <source>
        <dbReference type="ARBA" id="ARBA00022692"/>
    </source>
</evidence>
<gene>
    <name evidence="8" type="ordered locus">CNE_BB2p00990</name>
</gene>
<name>F8GYH2_CUPNN</name>
<dbReference type="RefSeq" id="WP_013954196.1">
    <property type="nucleotide sequence ID" value="NC_015724.1"/>
</dbReference>
<dbReference type="KEGG" id="cnc:CNE_BB2p00990"/>
<dbReference type="Pfam" id="PF03176">
    <property type="entry name" value="MMPL"/>
    <property type="match status" value="2"/>
</dbReference>
<dbReference type="SUPFAM" id="SSF82866">
    <property type="entry name" value="Multidrug efflux transporter AcrB transmembrane domain"/>
    <property type="match status" value="2"/>
</dbReference>
<dbReference type="GO" id="GO:0005886">
    <property type="term" value="C:plasma membrane"/>
    <property type="evidence" value="ECO:0007669"/>
    <property type="project" value="UniProtKB-SubCell"/>
</dbReference>
<dbReference type="PANTHER" id="PTHR33406">
    <property type="entry name" value="MEMBRANE PROTEIN MJ1562-RELATED"/>
    <property type="match status" value="1"/>
</dbReference>
<dbReference type="PANTHER" id="PTHR33406:SF10">
    <property type="entry name" value="SSD DOMAIN-CONTAINING PROTEIN"/>
    <property type="match status" value="1"/>
</dbReference>
<feature type="transmembrane region" description="Helical" evidence="6">
    <location>
        <begin position="765"/>
        <end position="789"/>
    </location>
</feature>
<sequence>MHQKQSKAGQADWQVVPHIQDFDAGSGSVVERLIFNHRAWIVALCVIVTMLLGWQAMRVRLNADFEKMIPAAHPYIQNYLQSKADLSGQGNSVRVAVETREGTIFDAGYLDRLKTINDELFLIPGVDRAYQKSLWTANTRWLGVTEEGLEGGTVIPDDYDGSTRTVEQVRRNVERSGEIGQLVAGNYRSSIIFLPLLERDPGDGQALDYKRFSDALEAVRQKYETRDIRIHVTGFAKVMGDLITGIGEVMVFFALAVVIAAAAVLWYTRCLRSMLLVVLTSLLAVFWQLGLLPLLGYALDPYSVLVPFLVFAIGMSHGAQKMNGIMQDIGRGMHRLVAARYTFRRLFMAGLSALLCDAVGFAVLLVIRIPVIQELAVVASLGVAILIFTNLVLLPVLLSYTGVDAKAATRALRSQDTPAQAGGPWRFLERFTTARWALAALLPAAVLGLGGYLVSQHLQVGDLDEGAPELRADSRYNRDDRFMTANYAASSDLLVVMVRTPDGHCADYATLRQVDALEWQLRQLPGVEGTNSLALLARRVVAGMAEGSPKWYELVQNQATLNTAANRSPRESFNQACNLLSLYVYLQDHRAETLARVVSAVEAFATTHDSQHARFMLAAGSAGIEAATNIVVRQASREMLFWVYGAVIVLCMLTFRSWRAAVCAVVPLVLTSVLAEALMVALGLGVKVATLPVIALGVGIGVDYALYIMTIVLAELRAGASLPQAYRRALRFTGKVVMLTGVTLAIAVATWTLSPIKFQADMGVLLAFMFLWNMLGALILLPALAWVLLPEGRAGRSPVPVDAIADGASGARH</sequence>
<feature type="transmembrane region" description="Helical" evidence="6">
    <location>
        <begin position="639"/>
        <end position="655"/>
    </location>
</feature>
<comment type="subcellular location">
    <subcellularLocation>
        <location evidence="1">Cell membrane</location>
        <topology evidence="1">Multi-pass membrane protein</topology>
    </subcellularLocation>
</comment>
<dbReference type="InterPro" id="IPR000731">
    <property type="entry name" value="SSD"/>
</dbReference>
<keyword evidence="4 6" id="KW-1133">Transmembrane helix</keyword>
<dbReference type="PROSITE" id="PS50156">
    <property type="entry name" value="SSD"/>
    <property type="match status" value="1"/>
</dbReference>
<evidence type="ECO:0000313" key="9">
    <source>
        <dbReference type="Proteomes" id="UP000006798"/>
    </source>
</evidence>
<evidence type="ECO:0000256" key="6">
    <source>
        <dbReference type="SAM" id="Phobius"/>
    </source>
</evidence>
<feature type="transmembrane region" description="Helical" evidence="6">
    <location>
        <begin position="39"/>
        <end position="57"/>
    </location>
</feature>
<dbReference type="GeneID" id="34307466"/>
<feature type="transmembrane region" description="Helical" evidence="6">
    <location>
        <begin position="436"/>
        <end position="454"/>
    </location>
</feature>
<feature type="domain" description="SSD" evidence="7">
    <location>
        <begin position="278"/>
        <end position="400"/>
    </location>
</feature>
<feature type="transmembrane region" description="Helical" evidence="6">
    <location>
        <begin position="275"/>
        <end position="299"/>
    </location>
</feature>
<feature type="transmembrane region" description="Helical" evidence="6">
    <location>
        <begin position="736"/>
        <end position="753"/>
    </location>
</feature>
<organism evidence="8 9">
    <name type="scientific">Cupriavidus necator (strain ATCC 43291 / DSM 13513 / CCUG 52238 / LMG 8453 / N-1)</name>
    <name type="common">Ralstonia eutropha</name>
    <dbReference type="NCBI Taxonomy" id="1042878"/>
    <lineage>
        <taxon>Bacteria</taxon>
        <taxon>Pseudomonadati</taxon>
        <taxon>Pseudomonadota</taxon>
        <taxon>Betaproteobacteria</taxon>
        <taxon>Burkholderiales</taxon>
        <taxon>Burkholderiaceae</taxon>
        <taxon>Cupriavidus</taxon>
    </lineage>
</organism>
<keyword evidence="3 6" id="KW-0812">Transmembrane</keyword>
<evidence type="ECO:0000256" key="1">
    <source>
        <dbReference type="ARBA" id="ARBA00004651"/>
    </source>
</evidence>
<proteinExistence type="predicted"/>
<keyword evidence="5 6" id="KW-0472">Membrane</keyword>
<dbReference type="InterPro" id="IPR004869">
    <property type="entry name" value="MMPL_dom"/>
</dbReference>
<feature type="transmembrane region" description="Helical" evidence="6">
    <location>
        <begin position="249"/>
        <end position="268"/>
    </location>
</feature>
<dbReference type="HOGENOM" id="CLU_008861_4_0_4"/>
<feature type="transmembrane region" description="Helical" evidence="6">
    <location>
        <begin position="691"/>
        <end position="716"/>
    </location>
</feature>
<feature type="transmembrane region" description="Helical" evidence="6">
    <location>
        <begin position="305"/>
        <end position="325"/>
    </location>
</feature>
<geneLocation type="plasmid" evidence="8 9">
    <name>pBB2</name>
</geneLocation>
<evidence type="ECO:0000256" key="4">
    <source>
        <dbReference type="ARBA" id="ARBA00022989"/>
    </source>
</evidence>
<keyword evidence="8" id="KW-0614">Plasmid</keyword>
<feature type="transmembrane region" description="Helical" evidence="6">
    <location>
        <begin position="662"/>
        <end position="685"/>
    </location>
</feature>
<protein>
    <submittedName>
        <fullName evidence="8">Transporter</fullName>
    </submittedName>
</protein>
<feature type="transmembrane region" description="Helical" evidence="6">
    <location>
        <begin position="346"/>
        <end position="369"/>
    </location>
</feature>
<dbReference type="InterPro" id="IPR050545">
    <property type="entry name" value="Mycobact_MmpL"/>
</dbReference>
<dbReference type="AlphaFoldDB" id="F8GYH2"/>
<reference evidence="8 9" key="1">
    <citation type="journal article" date="2011" name="J. Bacteriol.">
        <title>Complete genome sequence of the type strain Cupriavidus necator N-1.</title>
        <authorList>
            <person name="Poehlein A."/>
            <person name="Kusian B."/>
            <person name="Friedrich B."/>
            <person name="Daniel R."/>
            <person name="Bowien B."/>
        </authorList>
    </citation>
    <scope>NUCLEOTIDE SEQUENCE [LARGE SCALE GENOMIC DNA]</scope>
    <source>
        <strain evidence="9">ATCC 43291 / DSM 13513 / CCUG 52238 / LMG 8453 / N-1</strain>
        <plasmid evidence="8 9">pBB2</plasmid>
    </source>
</reference>
<evidence type="ECO:0000256" key="5">
    <source>
        <dbReference type="ARBA" id="ARBA00023136"/>
    </source>
</evidence>
<dbReference type="EMBL" id="CP002880">
    <property type="protein sequence ID" value="AEI82913.1"/>
    <property type="molecule type" value="Genomic_DNA"/>
</dbReference>
<accession>F8GYH2</accession>
<dbReference type="Gene3D" id="1.20.1640.10">
    <property type="entry name" value="Multidrug efflux transporter AcrB transmembrane domain"/>
    <property type="match status" value="2"/>
</dbReference>